<dbReference type="Proteomes" id="UP001569414">
    <property type="component" value="Unassembled WGS sequence"/>
</dbReference>
<accession>A0ABV4NIQ7</accession>
<dbReference type="Pfam" id="PF07584">
    <property type="entry name" value="BatA"/>
    <property type="match status" value="1"/>
</dbReference>
<protein>
    <submittedName>
        <fullName evidence="3">BatA domain-containing protein</fullName>
    </submittedName>
</protein>
<evidence type="ECO:0000256" key="1">
    <source>
        <dbReference type="SAM" id="Phobius"/>
    </source>
</evidence>
<dbReference type="NCBIfam" id="TIGR02226">
    <property type="entry name" value="two_anch"/>
    <property type="match status" value="1"/>
</dbReference>
<dbReference type="PANTHER" id="PTHR37464">
    <property type="entry name" value="BLL2463 PROTEIN"/>
    <property type="match status" value="1"/>
</dbReference>
<feature type="transmembrane region" description="Helical" evidence="1">
    <location>
        <begin position="62"/>
        <end position="83"/>
    </location>
</feature>
<evidence type="ECO:0000313" key="3">
    <source>
        <dbReference type="EMBL" id="MFA0789452.1"/>
    </source>
</evidence>
<keyword evidence="1" id="KW-1133">Transmembrane helix</keyword>
<dbReference type="RefSeq" id="WP_371842508.1">
    <property type="nucleotide sequence ID" value="NZ_JBGMEL010000002.1"/>
</dbReference>
<keyword evidence="1" id="KW-0812">Transmembrane</keyword>
<evidence type="ECO:0000259" key="2">
    <source>
        <dbReference type="Pfam" id="PF07584"/>
    </source>
</evidence>
<feature type="domain" description="Aerotolerance regulator N-terminal" evidence="2">
    <location>
        <begin position="7"/>
        <end position="81"/>
    </location>
</feature>
<keyword evidence="4" id="KW-1185">Reference proteome</keyword>
<gene>
    <name evidence="3" type="ORF">ACCI51_02770</name>
</gene>
<dbReference type="EMBL" id="JBGMEL010000002">
    <property type="protein sequence ID" value="MFA0789452.1"/>
    <property type="molecule type" value="Genomic_DNA"/>
</dbReference>
<dbReference type="InterPro" id="IPR011933">
    <property type="entry name" value="Double_TM_dom"/>
</dbReference>
<sequence length="396" mass="44815">MLWINSVFQSPQWLWLFAALALPIAIHLLRRSNPQKISFAALQWVQRYSQSRARRPIVDNKWLLLLRLLIVALLAFLLAQPLIERDIYPQKAVILVDPRIEAKAANAFIHNALPQLASADANILWLSPETHFVTSPPPQNVDLWKTLSLLSGRADLRRAHILLINNTFPTSHSALRTSPHWQWHSLKKPVTAQNPVLPSIAVMGSAPSWWTPVLEDWRNTMPGLSVHIVEQEEALNTQQADWLIYAGPAPLPQAVVDFVADGGLLITDHSIQPPDHLSFARVDKSPSVQAAPLERGSWLRYESDWHSAAFYRGANLPKDLWQQWSTQDWPLQHRNRGLWSGTSAMGFPVADSAVENRRRQPLQPWLITALLVLLTLERLIALSRSPRSRTGEVHHG</sequence>
<evidence type="ECO:0000313" key="4">
    <source>
        <dbReference type="Proteomes" id="UP001569414"/>
    </source>
</evidence>
<organism evidence="3 4">
    <name type="scientific">Microbulbifer echini</name>
    <dbReference type="NCBI Taxonomy" id="1529067"/>
    <lineage>
        <taxon>Bacteria</taxon>
        <taxon>Pseudomonadati</taxon>
        <taxon>Pseudomonadota</taxon>
        <taxon>Gammaproteobacteria</taxon>
        <taxon>Cellvibrionales</taxon>
        <taxon>Microbulbiferaceae</taxon>
        <taxon>Microbulbifer</taxon>
    </lineage>
</organism>
<proteinExistence type="predicted"/>
<keyword evidence="1" id="KW-0472">Membrane</keyword>
<dbReference type="PANTHER" id="PTHR37464:SF1">
    <property type="entry name" value="BLL2463 PROTEIN"/>
    <property type="match status" value="1"/>
</dbReference>
<reference evidence="3 4" key="1">
    <citation type="submission" date="2024-08" db="EMBL/GenBank/DDBJ databases">
        <authorList>
            <person name="Ishaq N."/>
        </authorList>
    </citation>
    <scope>NUCLEOTIDE SEQUENCE [LARGE SCALE GENOMIC DNA]</scope>
    <source>
        <strain evidence="3 4">JCM 30400</strain>
    </source>
</reference>
<name>A0ABV4NIQ7_9GAMM</name>
<dbReference type="InterPro" id="IPR024163">
    <property type="entry name" value="Aerotolerance_reg_N"/>
</dbReference>
<comment type="caution">
    <text evidence="3">The sequence shown here is derived from an EMBL/GenBank/DDBJ whole genome shotgun (WGS) entry which is preliminary data.</text>
</comment>
<feature type="transmembrane region" description="Helical" evidence="1">
    <location>
        <begin position="12"/>
        <end position="29"/>
    </location>
</feature>